<dbReference type="InterPro" id="IPR002156">
    <property type="entry name" value="RNaseH_domain"/>
</dbReference>
<dbReference type="InterPro" id="IPR052929">
    <property type="entry name" value="RNase_H-like_EbsB-rel"/>
</dbReference>
<evidence type="ECO:0000313" key="3">
    <source>
        <dbReference type="Proteomes" id="UP000593560"/>
    </source>
</evidence>
<dbReference type="GO" id="GO:0004523">
    <property type="term" value="F:RNA-DNA hybrid ribonuclease activity"/>
    <property type="evidence" value="ECO:0007669"/>
    <property type="project" value="InterPro"/>
</dbReference>
<organism evidence="2 3">
    <name type="scientific">Gossypium harknessii</name>
    <dbReference type="NCBI Taxonomy" id="34285"/>
    <lineage>
        <taxon>Eukaryota</taxon>
        <taxon>Viridiplantae</taxon>
        <taxon>Streptophyta</taxon>
        <taxon>Embryophyta</taxon>
        <taxon>Tracheophyta</taxon>
        <taxon>Spermatophyta</taxon>
        <taxon>Magnoliopsida</taxon>
        <taxon>eudicotyledons</taxon>
        <taxon>Gunneridae</taxon>
        <taxon>Pentapetalae</taxon>
        <taxon>rosids</taxon>
        <taxon>malvids</taxon>
        <taxon>Malvales</taxon>
        <taxon>Malvaceae</taxon>
        <taxon>Malvoideae</taxon>
        <taxon>Gossypium</taxon>
    </lineage>
</organism>
<proteinExistence type="predicted"/>
<dbReference type="EMBL" id="JABFAD010000009">
    <property type="protein sequence ID" value="MBA0808878.1"/>
    <property type="molecule type" value="Genomic_DNA"/>
</dbReference>
<dbReference type="Proteomes" id="UP000593560">
    <property type="component" value="Unassembled WGS sequence"/>
</dbReference>
<evidence type="ECO:0000313" key="2">
    <source>
        <dbReference type="EMBL" id="MBA0808878.1"/>
    </source>
</evidence>
<protein>
    <recommendedName>
        <fullName evidence="1">RNase H type-1 domain-containing protein</fullName>
    </recommendedName>
</protein>
<accession>A0A7J9HGW4</accession>
<dbReference type="InterPro" id="IPR012337">
    <property type="entry name" value="RNaseH-like_sf"/>
</dbReference>
<dbReference type="Gene3D" id="3.30.420.10">
    <property type="entry name" value="Ribonuclease H-like superfamily/Ribonuclease H"/>
    <property type="match status" value="1"/>
</dbReference>
<sequence>VPRVPRICKWEKPSEGVTKVNVDASANANGISLAIIARDSDGFVLSEKMVFINRMVNSEWAELDALFEGFRLAQSLNSDKVIFEMGCACIVNRFRKQKEDITILGHCMLDSFSKADVNWVDRGCNKLADS</sequence>
<evidence type="ECO:0000259" key="1">
    <source>
        <dbReference type="Pfam" id="PF13456"/>
    </source>
</evidence>
<feature type="non-terminal residue" evidence="2">
    <location>
        <position position="1"/>
    </location>
</feature>
<dbReference type="GO" id="GO:0003676">
    <property type="term" value="F:nucleic acid binding"/>
    <property type="evidence" value="ECO:0007669"/>
    <property type="project" value="InterPro"/>
</dbReference>
<dbReference type="SUPFAM" id="SSF53098">
    <property type="entry name" value="Ribonuclease H-like"/>
    <property type="match status" value="1"/>
</dbReference>
<dbReference type="PANTHER" id="PTHR47074:SF48">
    <property type="entry name" value="POLYNUCLEOTIDYL TRANSFERASE, RIBONUCLEASE H-LIKE SUPERFAMILY PROTEIN"/>
    <property type="match status" value="1"/>
</dbReference>
<dbReference type="OrthoDB" id="947756at2759"/>
<dbReference type="AlphaFoldDB" id="A0A7J9HGW4"/>
<dbReference type="InterPro" id="IPR036397">
    <property type="entry name" value="RNaseH_sf"/>
</dbReference>
<reference evidence="2 3" key="1">
    <citation type="journal article" date="2019" name="Genome Biol. Evol.">
        <title>Insights into the evolution of the New World diploid cottons (Gossypium, subgenus Houzingenia) based on genome sequencing.</title>
        <authorList>
            <person name="Grover C.E."/>
            <person name="Arick M.A. 2nd"/>
            <person name="Thrash A."/>
            <person name="Conover J.L."/>
            <person name="Sanders W.S."/>
            <person name="Peterson D.G."/>
            <person name="Frelichowski J.E."/>
            <person name="Scheffler J.A."/>
            <person name="Scheffler B.E."/>
            <person name="Wendel J.F."/>
        </authorList>
    </citation>
    <scope>NUCLEOTIDE SEQUENCE [LARGE SCALE GENOMIC DNA]</scope>
    <source>
        <strain evidence="2">0</strain>
        <tissue evidence="2">Leaf</tissue>
    </source>
</reference>
<name>A0A7J9HGW4_9ROSI</name>
<keyword evidence="3" id="KW-1185">Reference proteome</keyword>
<comment type="caution">
    <text evidence="2">The sequence shown here is derived from an EMBL/GenBank/DDBJ whole genome shotgun (WGS) entry which is preliminary data.</text>
</comment>
<feature type="non-terminal residue" evidence="2">
    <location>
        <position position="130"/>
    </location>
</feature>
<feature type="domain" description="RNase H type-1" evidence="1">
    <location>
        <begin position="22"/>
        <end position="129"/>
    </location>
</feature>
<dbReference type="PANTHER" id="PTHR47074">
    <property type="entry name" value="BNAC02G40300D PROTEIN"/>
    <property type="match status" value="1"/>
</dbReference>
<gene>
    <name evidence="2" type="ORF">Gohar_024581</name>
</gene>
<dbReference type="Pfam" id="PF13456">
    <property type="entry name" value="RVT_3"/>
    <property type="match status" value="1"/>
</dbReference>